<reference evidence="2" key="1">
    <citation type="submission" date="2020-06" db="EMBL/GenBank/DDBJ databases">
        <title>Unique genomic features of the anaerobic methanotrophic archaea.</title>
        <authorList>
            <person name="Chadwick G.L."/>
            <person name="Skennerton C.T."/>
            <person name="Laso-Perez R."/>
            <person name="Leu A.O."/>
            <person name="Speth D.R."/>
            <person name="Yu H."/>
            <person name="Morgan-Lang C."/>
            <person name="Hatzenpichler R."/>
            <person name="Goudeau D."/>
            <person name="Malmstrom R."/>
            <person name="Brazelton W.J."/>
            <person name="Woyke T."/>
            <person name="Hallam S.J."/>
            <person name="Tyson G.W."/>
            <person name="Wegener G."/>
            <person name="Boetius A."/>
            <person name="Orphan V."/>
        </authorList>
    </citation>
    <scope>NUCLEOTIDE SEQUENCE</scope>
</reference>
<protein>
    <submittedName>
        <fullName evidence="2">Uncharacterized protein</fullName>
    </submittedName>
</protein>
<evidence type="ECO:0000313" key="2">
    <source>
        <dbReference type="EMBL" id="QNO53410.1"/>
    </source>
</evidence>
<feature type="coiled-coil region" evidence="1">
    <location>
        <begin position="68"/>
        <end position="95"/>
    </location>
</feature>
<proteinExistence type="predicted"/>
<sequence length="96" mass="10943">MLKPAYKIQIGPETFEPDASSEVISIWASRDMDMPADSFEIMFGISNMSSRIREGDDASIQLGYGDKLERAKDLKEEISDKMENTKEHKKEIDDKI</sequence>
<accession>A0A7G9YZH6</accession>
<dbReference type="EMBL" id="MT631541">
    <property type="protein sequence ID" value="QNO53410.1"/>
    <property type="molecule type" value="Genomic_DNA"/>
</dbReference>
<gene>
    <name evidence="2" type="ORF">JNHLJEBA_00020</name>
</gene>
<keyword evidence="1" id="KW-0175">Coiled coil</keyword>
<name>A0A7G9YZH6_9EURY</name>
<organism evidence="2">
    <name type="scientific">Candidatus Methanophagaceae archaeon ANME-1 ERB6</name>
    <dbReference type="NCBI Taxonomy" id="2759912"/>
    <lineage>
        <taxon>Archaea</taxon>
        <taxon>Methanobacteriati</taxon>
        <taxon>Methanobacteriota</taxon>
        <taxon>Stenosarchaea group</taxon>
        <taxon>Methanomicrobia</taxon>
        <taxon>Candidatus Methanophagales</taxon>
        <taxon>Candidatus Methanophagaceae</taxon>
    </lineage>
</organism>
<evidence type="ECO:0000256" key="1">
    <source>
        <dbReference type="SAM" id="Coils"/>
    </source>
</evidence>
<dbReference type="AlphaFoldDB" id="A0A7G9YZH6"/>